<evidence type="ECO:0000256" key="6">
    <source>
        <dbReference type="SAM" id="SignalP"/>
    </source>
</evidence>
<comment type="caution">
    <text evidence="7">The sequence shown here is derived from an EMBL/GenBank/DDBJ whole genome shotgun (WGS) entry which is preliminary data.</text>
</comment>
<name>A0ABU8XD70_9BURK</name>
<feature type="signal peptide" evidence="6">
    <location>
        <begin position="1"/>
        <end position="22"/>
    </location>
</feature>
<dbReference type="PANTHER" id="PTHR30026:SF20">
    <property type="entry name" value="OUTER MEMBRANE PROTEIN TOLC"/>
    <property type="match status" value="1"/>
</dbReference>
<accession>A0ABU8XD70</accession>
<evidence type="ECO:0000313" key="8">
    <source>
        <dbReference type="Proteomes" id="UP001367030"/>
    </source>
</evidence>
<protein>
    <submittedName>
        <fullName evidence="7">TolC family protein</fullName>
    </submittedName>
</protein>
<dbReference type="RefSeq" id="WP_340337859.1">
    <property type="nucleotide sequence ID" value="NZ_JBBKZS010000012.1"/>
</dbReference>
<evidence type="ECO:0000256" key="4">
    <source>
        <dbReference type="ARBA" id="ARBA00023136"/>
    </source>
</evidence>
<keyword evidence="5" id="KW-0998">Cell outer membrane</keyword>
<dbReference type="EMBL" id="JBBKZS010000012">
    <property type="protein sequence ID" value="MEJ8857790.1"/>
    <property type="molecule type" value="Genomic_DNA"/>
</dbReference>
<organism evidence="7 8">
    <name type="scientific">Variovorax robiniae</name>
    <dbReference type="NCBI Taxonomy" id="1836199"/>
    <lineage>
        <taxon>Bacteria</taxon>
        <taxon>Pseudomonadati</taxon>
        <taxon>Pseudomonadota</taxon>
        <taxon>Betaproteobacteria</taxon>
        <taxon>Burkholderiales</taxon>
        <taxon>Comamonadaceae</taxon>
        <taxon>Variovorax</taxon>
    </lineage>
</organism>
<evidence type="ECO:0000256" key="1">
    <source>
        <dbReference type="ARBA" id="ARBA00004442"/>
    </source>
</evidence>
<dbReference type="Gene3D" id="1.20.1600.10">
    <property type="entry name" value="Outer membrane efflux proteins (OEP)"/>
    <property type="match status" value="1"/>
</dbReference>
<dbReference type="SUPFAM" id="SSF56954">
    <property type="entry name" value="Outer membrane efflux proteins (OEP)"/>
    <property type="match status" value="1"/>
</dbReference>
<sequence length="412" mass="44490">MSFSRLRTAALAVALLPLLASADTLSLEAALQRAVQRSDAARASRASVLSATESARAAAQLPDPTLRVGIDNLPVTGPDRFSTTREPMTMKRVGISQEWLSTDKRNARQAAADAMVERESVQARAAVADVRLQTTLAYVDAFYAEESSRLATAMEHHAREEFEAARARLAAATAGSQEVLALGVARGQAEDEASEARQQQNAARLALQRWIGAAPDDLVPLVDVPPPGEDAYVAAHPTVAALQRDLEVAKRSAAVASSNRAPNWTWEVGYGQRTGYSDLVSVGVSIPIPVAPDARQDRDTAARLALVDKAEADLAEATRVATTQYQTLQADAQRLRQRIERYRASVLTTAAQRTAAAMAAYRSNQTPLTTLFEARHAEVEAQRKLLALQRELARTLAQLVFRPIQLTAEVSP</sequence>
<keyword evidence="4" id="KW-0472">Membrane</keyword>
<comment type="subcellular location">
    <subcellularLocation>
        <location evidence="1">Cell outer membrane</location>
    </subcellularLocation>
</comment>
<keyword evidence="3" id="KW-0812">Transmembrane</keyword>
<keyword evidence="6" id="KW-0732">Signal</keyword>
<dbReference type="InterPro" id="IPR051906">
    <property type="entry name" value="TolC-like"/>
</dbReference>
<feature type="chain" id="PRO_5046906700" evidence="6">
    <location>
        <begin position="23"/>
        <end position="412"/>
    </location>
</feature>
<proteinExistence type="predicted"/>
<reference evidence="7 8" key="1">
    <citation type="submission" date="2024-03" db="EMBL/GenBank/DDBJ databases">
        <title>Novel species of the genus Variovorax.</title>
        <authorList>
            <person name="Liu Q."/>
            <person name="Xin Y.-H."/>
        </authorList>
    </citation>
    <scope>NUCLEOTIDE SEQUENCE [LARGE SCALE GENOMIC DNA]</scope>
    <source>
        <strain evidence="7 8">KACC 18901</strain>
    </source>
</reference>
<evidence type="ECO:0000256" key="5">
    <source>
        <dbReference type="ARBA" id="ARBA00023237"/>
    </source>
</evidence>
<keyword evidence="2" id="KW-1134">Transmembrane beta strand</keyword>
<dbReference type="PANTHER" id="PTHR30026">
    <property type="entry name" value="OUTER MEMBRANE PROTEIN TOLC"/>
    <property type="match status" value="1"/>
</dbReference>
<keyword evidence="8" id="KW-1185">Reference proteome</keyword>
<evidence type="ECO:0000256" key="2">
    <source>
        <dbReference type="ARBA" id="ARBA00022452"/>
    </source>
</evidence>
<evidence type="ECO:0000313" key="7">
    <source>
        <dbReference type="EMBL" id="MEJ8857790.1"/>
    </source>
</evidence>
<gene>
    <name evidence="7" type="ORF">WKW79_24675</name>
</gene>
<evidence type="ECO:0000256" key="3">
    <source>
        <dbReference type="ARBA" id="ARBA00022692"/>
    </source>
</evidence>
<dbReference type="Proteomes" id="UP001367030">
    <property type="component" value="Unassembled WGS sequence"/>
</dbReference>